<evidence type="ECO:0000256" key="1">
    <source>
        <dbReference type="SAM" id="MobiDB-lite"/>
    </source>
</evidence>
<evidence type="ECO:0000259" key="3">
    <source>
        <dbReference type="Pfam" id="PF24008"/>
    </source>
</evidence>
<evidence type="ECO:0000313" key="5">
    <source>
        <dbReference type="Proteomes" id="UP000324104"/>
    </source>
</evidence>
<evidence type="ECO:0000313" key="4">
    <source>
        <dbReference type="EMBL" id="TYT60840.1"/>
    </source>
</evidence>
<feature type="region of interest" description="Disordered" evidence="1">
    <location>
        <begin position="1"/>
        <end position="64"/>
    </location>
</feature>
<name>A0A5D5AN57_9EURY</name>
<feature type="compositionally biased region" description="Basic and acidic residues" evidence="1">
    <location>
        <begin position="128"/>
        <end position="163"/>
    </location>
</feature>
<proteinExistence type="predicted"/>
<gene>
    <name evidence="4" type="ORF">FYC77_16555</name>
</gene>
<sequence>MIDERSENEPDEYDPEAEFRDPNSDSLTIPRVETEDAGSTLTEDLKSDFGIGSGNPHEPSIDTSDVPAELKRTFWAIVLVVNAAVFAVSLGVIFLIFHGISNHAIALLVGGVLLFGMAHRRYRNYRASQDDSRSTDGRDEPRTDGDENESDLSRSETTSRDVSEGYTPDDTDHS</sequence>
<organism evidence="4 5">
    <name type="scientific">Natrialba swarupiae</name>
    <dbReference type="NCBI Taxonomy" id="2448032"/>
    <lineage>
        <taxon>Archaea</taxon>
        <taxon>Methanobacteriati</taxon>
        <taxon>Methanobacteriota</taxon>
        <taxon>Stenosarchaea group</taxon>
        <taxon>Halobacteria</taxon>
        <taxon>Halobacteriales</taxon>
        <taxon>Natrialbaceae</taxon>
        <taxon>Natrialba</taxon>
    </lineage>
</organism>
<feature type="transmembrane region" description="Helical" evidence="2">
    <location>
        <begin position="74"/>
        <end position="97"/>
    </location>
</feature>
<dbReference type="RefSeq" id="WP_149082607.1">
    <property type="nucleotide sequence ID" value="NZ_VTAW01000028.1"/>
</dbReference>
<dbReference type="AlphaFoldDB" id="A0A5D5AN57"/>
<feature type="domain" description="DUF7322" evidence="3">
    <location>
        <begin position="64"/>
        <end position="124"/>
    </location>
</feature>
<dbReference type="Pfam" id="PF24008">
    <property type="entry name" value="DUF7322"/>
    <property type="match status" value="1"/>
</dbReference>
<keyword evidence="2" id="KW-0472">Membrane</keyword>
<protein>
    <recommendedName>
        <fullName evidence="3">DUF7322 domain-containing protein</fullName>
    </recommendedName>
</protein>
<dbReference type="EMBL" id="VTAW01000028">
    <property type="protein sequence ID" value="TYT60840.1"/>
    <property type="molecule type" value="Genomic_DNA"/>
</dbReference>
<dbReference type="Proteomes" id="UP000324104">
    <property type="component" value="Unassembled WGS sequence"/>
</dbReference>
<reference evidence="4 5" key="1">
    <citation type="submission" date="2019-08" db="EMBL/GenBank/DDBJ databases">
        <title>Archaea genome.</title>
        <authorList>
            <person name="Kajale S."/>
            <person name="Shouche Y."/>
            <person name="Deshpande N."/>
            <person name="Sharma A."/>
        </authorList>
    </citation>
    <scope>NUCLEOTIDE SEQUENCE [LARGE SCALE GENOMIC DNA]</scope>
    <source>
        <strain evidence="4 5">ESP3B_9</strain>
    </source>
</reference>
<accession>A0A5D5AN57</accession>
<keyword evidence="5" id="KW-1185">Reference proteome</keyword>
<keyword evidence="2" id="KW-1133">Transmembrane helix</keyword>
<comment type="caution">
    <text evidence="4">The sequence shown here is derived from an EMBL/GenBank/DDBJ whole genome shotgun (WGS) entry which is preliminary data.</text>
</comment>
<feature type="transmembrane region" description="Helical" evidence="2">
    <location>
        <begin position="103"/>
        <end position="119"/>
    </location>
</feature>
<dbReference type="InterPro" id="IPR055746">
    <property type="entry name" value="DUF7322"/>
</dbReference>
<evidence type="ECO:0000256" key="2">
    <source>
        <dbReference type="SAM" id="Phobius"/>
    </source>
</evidence>
<feature type="region of interest" description="Disordered" evidence="1">
    <location>
        <begin position="126"/>
        <end position="174"/>
    </location>
</feature>
<keyword evidence="2" id="KW-0812">Transmembrane</keyword>